<organism evidence="2 3">
    <name type="scientific">Metabacillus flavus</name>
    <dbReference type="NCBI Taxonomy" id="2823519"/>
    <lineage>
        <taxon>Bacteria</taxon>
        <taxon>Bacillati</taxon>
        <taxon>Bacillota</taxon>
        <taxon>Bacilli</taxon>
        <taxon>Bacillales</taxon>
        <taxon>Bacillaceae</taxon>
        <taxon>Metabacillus</taxon>
    </lineage>
</organism>
<dbReference type="SUPFAM" id="SSF69572">
    <property type="entry name" value="Activating enzymes of the ubiquitin-like proteins"/>
    <property type="match status" value="1"/>
</dbReference>
<evidence type="ECO:0000259" key="1">
    <source>
        <dbReference type="Pfam" id="PF00899"/>
    </source>
</evidence>
<dbReference type="Proteomes" id="UP000682403">
    <property type="component" value="Unassembled WGS sequence"/>
</dbReference>
<dbReference type="PANTHER" id="PTHR10953">
    <property type="entry name" value="UBIQUITIN-ACTIVATING ENZYME E1"/>
    <property type="match status" value="1"/>
</dbReference>
<reference evidence="2 3" key="1">
    <citation type="submission" date="2021-04" db="EMBL/GenBank/DDBJ databases">
        <title>Metabacillus sp. strain KIGAM252 whole genome sequence.</title>
        <authorList>
            <person name="Seo M.-J."/>
            <person name="Cho E.-S."/>
            <person name="Hwang C.Y."/>
            <person name="Yoon D.J."/>
        </authorList>
    </citation>
    <scope>NUCLEOTIDE SEQUENCE [LARGE SCALE GENOMIC DNA]</scope>
    <source>
        <strain evidence="2 3">KIGAM252</strain>
    </source>
</reference>
<dbReference type="GO" id="GO:0016779">
    <property type="term" value="F:nucleotidyltransferase activity"/>
    <property type="evidence" value="ECO:0007669"/>
    <property type="project" value="UniProtKB-KW"/>
</dbReference>
<evidence type="ECO:0000313" key="2">
    <source>
        <dbReference type="EMBL" id="MBS2970786.1"/>
    </source>
</evidence>
<keyword evidence="2" id="KW-0548">Nucleotidyltransferase</keyword>
<dbReference type="InterPro" id="IPR000594">
    <property type="entry name" value="ThiF_NAD_FAD-bd"/>
</dbReference>
<evidence type="ECO:0000313" key="3">
    <source>
        <dbReference type="Proteomes" id="UP000682403"/>
    </source>
</evidence>
<name>A0ABS5LJ54_9BACI</name>
<dbReference type="PANTHER" id="PTHR10953:SF102">
    <property type="entry name" value="ADENYLYLTRANSFERASE AND SULFURTRANSFERASE MOCS3"/>
    <property type="match status" value="1"/>
</dbReference>
<dbReference type="Pfam" id="PF00899">
    <property type="entry name" value="ThiF"/>
    <property type="match status" value="1"/>
</dbReference>
<dbReference type="InterPro" id="IPR045886">
    <property type="entry name" value="ThiF/MoeB/HesA"/>
</dbReference>
<dbReference type="Gene3D" id="3.40.50.720">
    <property type="entry name" value="NAD(P)-binding Rossmann-like Domain"/>
    <property type="match status" value="1"/>
</dbReference>
<sequence>MNPAIKKTLLPIIQKEGCIEITLNYVATDIEDPDGGIYQLCRLLDGDHSIDEISSKLSLSKEEVADAVESLDSLGFVEYEYQPPHYTKTELERYRSNLNYFSGFSSLDVSKYEIQDRLRDKKAVVLGLGGGSLAASFLAGMGIGEIVGVDFDIVERSNLNRQCLYNEEDIGRLKTDAAREKVLKINPDISMTVQDLEISSYMDLLPILEGADVVINMIDQPAISSLRWVSAACVKLNIPYYSGGVNHQIVQLDRVIPANGDPCYDCLLIHTMSLHRDSVYRLKESYGKIFSNVNTGFGPNVSLLTGLMITDAAKLLTGISPVSKPMLTMDLSDLTLEQSEFGTGRLACCPTCSGSFEQLASFEELQKLAERELTEA</sequence>
<feature type="domain" description="THIF-type NAD/FAD binding fold" evidence="1">
    <location>
        <begin position="111"/>
        <end position="337"/>
    </location>
</feature>
<dbReference type="EMBL" id="JAGVRK010000001">
    <property type="protein sequence ID" value="MBS2970786.1"/>
    <property type="molecule type" value="Genomic_DNA"/>
</dbReference>
<dbReference type="InterPro" id="IPR035985">
    <property type="entry name" value="Ubiquitin-activating_enz"/>
</dbReference>
<comment type="caution">
    <text evidence="2">The sequence shown here is derived from an EMBL/GenBank/DDBJ whole genome shotgun (WGS) entry which is preliminary data.</text>
</comment>
<dbReference type="RefSeq" id="WP_211561444.1">
    <property type="nucleotide sequence ID" value="NZ_JAGVRK010000001.1"/>
</dbReference>
<protein>
    <submittedName>
        <fullName evidence="2">ThiF family adenylyltransferase</fullName>
    </submittedName>
</protein>
<proteinExistence type="predicted"/>
<gene>
    <name evidence="2" type="ORF">J9317_18745</name>
</gene>
<keyword evidence="2" id="KW-0808">Transferase</keyword>
<keyword evidence="3" id="KW-1185">Reference proteome</keyword>
<accession>A0ABS5LJ54</accession>